<sequence length="200" mass="22591">MSVTFSLQDNQRLCDICRDPKRMAKGKKGIVCNTRSACQKHTVIAAPPLEENEEGSSRGSEPLYESPRFGKRKRSVVVHGRPLSKLFADQILRDIARECDQHAKELRKAFKDEITLRDTRARELIQDTQGEVIKKEREIKDLKRRLRRLRETLGMLSQGCDPTGDENGKVQDDARESPRDSERTHSGIGTGDGDHTALAP</sequence>
<reference evidence="2 3" key="1">
    <citation type="submission" date="2024-06" db="EMBL/GenBank/DDBJ databases">
        <authorList>
            <person name="Kraege A."/>
            <person name="Thomma B."/>
        </authorList>
    </citation>
    <scope>NUCLEOTIDE SEQUENCE [LARGE SCALE GENOMIC DNA]</scope>
</reference>
<evidence type="ECO:0000256" key="1">
    <source>
        <dbReference type="SAM" id="MobiDB-lite"/>
    </source>
</evidence>
<name>A0ABP1G4M3_9CHLO</name>
<feature type="region of interest" description="Disordered" evidence="1">
    <location>
        <begin position="153"/>
        <end position="200"/>
    </location>
</feature>
<dbReference type="EMBL" id="CAXHTA020000016">
    <property type="protein sequence ID" value="CAL5226247.1"/>
    <property type="molecule type" value="Genomic_DNA"/>
</dbReference>
<feature type="compositionally biased region" description="Basic and acidic residues" evidence="1">
    <location>
        <begin position="166"/>
        <end position="185"/>
    </location>
</feature>
<gene>
    <name evidence="2" type="primary">g9092</name>
    <name evidence="2" type="ORF">VP750_LOCUS8153</name>
</gene>
<comment type="caution">
    <text evidence="2">The sequence shown here is derived from an EMBL/GenBank/DDBJ whole genome shotgun (WGS) entry which is preliminary data.</text>
</comment>
<keyword evidence="3" id="KW-1185">Reference proteome</keyword>
<organism evidence="2 3">
    <name type="scientific">Coccomyxa viridis</name>
    <dbReference type="NCBI Taxonomy" id="1274662"/>
    <lineage>
        <taxon>Eukaryota</taxon>
        <taxon>Viridiplantae</taxon>
        <taxon>Chlorophyta</taxon>
        <taxon>core chlorophytes</taxon>
        <taxon>Trebouxiophyceae</taxon>
        <taxon>Trebouxiophyceae incertae sedis</taxon>
        <taxon>Coccomyxaceae</taxon>
        <taxon>Coccomyxa</taxon>
    </lineage>
</organism>
<protein>
    <submittedName>
        <fullName evidence="2">G9092 protein</fullName>
    </submittedName>
</protein>
<dbReference type="Proteomes" id="UP001497392">
    <property type="component" value="Unassembled WGS sequence"/>
</dbReference>
<accession>A0ABP1G4M3</accession>
<evidence type="ECO:0000313" key="3">
    <source>
        <dbReference type="Proteomes" id="UP001497392"/>
    </source>
</evidence>
<proteinExistence type="predicted"/>
<evidence type="ECO:0000313" key="2">
    <source>
        <dbReference type="EMBL" id="CAL5226247.1"/>
    </source>
</evidence>